<proteinExistence type="predicted"/>
<sequence length="234" mass="27475">MKSANSAKLLDCMITLKKTFNLTKVCSNWKIHNEKYTQARKFYEADKIKSQNSKDLFVSVDLQKVIMLPRCEMFKSLIFTQRLVAYNESFVPLKSMAKEQPTAVIWHEAIRGRKKEDIISVFAKYIQSQRDRLKITFWVDNCSAQNKNWAFLSFLVFVVNSSLIEASEIEVNYFEPEHTFMSADSFHHSVEKSLKTMKKVYDFKDYKLAIENTKAKTIEMSTEDFSLWKDHSKK</sequence>
<evidence type="ECO:0000313" key="3">
    <source>
        <dbReference type="Proteomes" id="UP001153636"/>
    </source>
</evidence>
<organism evidence="2 3">
    <name type="scientific">Psylliodes chrysocephalus</name>
    <dbReference type="NCBI Taxonomy" id="3402493"/>
    <lineage>
        <taxon>Eukaryota</taxon>
        <taxon>Metazoa</taxon>
        <taxon>Ecdysozoa</taxon>
        <taxon>Arthropoda</taxon>
        <taxon>Hexapoda</taxon>
        <taxon>Insecta</taxon>
        <taxon>Pterygota</taxon>
        <taxon>Neoptera</taxon>
        <taxon>Endopterygota</taxon>
        <taxon>Coleoptera</taxon>
        <taxon>Polyphaga</taxon>
        <taxon>Cucujiformia</taxon>
        <taxon>Chrysomeloidea</taxon>
        <taxon>Chrysomelidae</taxon>
        <taxon>Galerucinae</taxon>
        <taxon>Alticini</taxon>
        <taxon>Psylliodes</taxon>
    </lineage>
</organism>
<feature type="domain" description="DUF7869" evidence="1">
    <location>
        <begin position="124"/>
        <end position="215"/>
    </location>
</feature>
<dbReference type="PANTHER" id="PTHR10773:SF19">
    <property type="match status" value="1"/>
</dbReference>
<dbReference type="Proteomes" id="UP001153636">
    <property type="component" value="Chromosome 2"/>
</dbReference>
<dbReference type="EMBL" id="OV651814">
    <property type="protein sequence ID" value="CAH1107007.1"/>
    <property type="molecule type" value="Genomic_DNA"/>
</dbReference>
<evidence type="ECO:0000313" key="2">
    <source>
        <dbReference type="EMBL" id="CAH1107007.1"/>
    </source>
</evidence>
<dbReference type="PANTHER" id="PTHR10773">
    <property type="entry name" value="DNA-DIRECTED RNA POLYMERASES I, II, AND III SUBUNIT RPABC2"/>
    <property type="match status" value="1"/>
</dbReference>
<name>A0A9P0CP96_9CUCU</name>
<accession>A0A9P0CP96</accession>
<keyword evidence="3" id="KW-1185">Reference proteome</keyword>
<dbReference type="InterPro" id="IPR057191">
    <property type="entry name" value="DUF7869"/>
</dbReference>
<evidence type="ECO:0000259" key="1">
    <source>
        <dbReference type="Pfam" id="PF25273"/>
    </source>
</evidence>
<protein>
    <recommendedName>
        <fullName evidence="1">DUF7869 domain-containing protein</fullName>
    </recommendedName>
</protein>
<dbReference type="AlphaFoldDB" id="A0A9P0CP96"/>
<dbReference type="Pfam" id="PF25273">
    <property type="entry name" value="DUF7869"/>
    <property type="match status" value="1"/>
</dbReference>
<reference evidence="2" key="1">
    <citation type="submission" date="2022-01" db="EMBL/GenBank/DDBJ databases">
        <authorList>
            <person name="King R."/>
        </authorList>
    </citation>
    <scope>NUCLEOTIDE SEQUENCE</scope>
</reference>
<dbReference type="OrthoDB" id="6754309at2759"/>
<gene>
    <name evidence="2" type="ORF">PSYICH_LOCUS7761</name>
</gene>